<gene>
    <name evidence="9" type="ORF">CGZ92_10950</name>
</gene>
<sequence>MPATALAARAVDPATAVRTPRSSLAARLPLVCGVLLVILLLVVTVAAGTGPVSIAPARALAIVAEALGWGQSQASAAEVAVLLHVRLPRVVVGAIVGAALAVAGVAMQGVFRNPLAEPGVIGVSAGASLGAVIALYFGLTSISTWLLPGFAFAGAVVAVLGVFLASQVARRQVASTMLLVGIAVNALLGAVISIMLATASTEEDLRSIVFWLQGGLDARTWQHAKLVVAPVLVGCALLTAFARDLNVMVLGEDQGRASGVNVARSRAGIMVVAALITGVAVSVTGTISFVGMVVPHALRLALGPDHRLLMPAAAIGGATFLVLADLVARTAFGPAPIQVGVITSIIGAPVLLLFVLCNRRRVL</sequence>
<keyword evidence="7 8" id="KW-0472">Membrane</keyword>
<evidence type="ECO:0000256" key="2">
    <source>
        <dbReference type="ARBA" id="ARBA00007935"/>
    </source>
</evidence>
<evidence type="ECO:0000313" key="10">
    <source>
        <dbReference type="Proteomes" id="UP000216533"/>
    </source>
</evidence>
<keyword evidence="4" id="KW-1003">Cell membrane</keyword>
<proteinExistence type="inferred from homology"/>
<dbReference type="GO" id="GO:0005886">
    <property type="term" value="C:plasma membrane"/>
    <property type="evidence" value="ECO:0007669"/>
    <property type="project" value="UniProtKB-SubCell"/>
</dbReference>
<feature type="transmembrane region" description="Helical" evidence="8">
    <location>
        <begin position="177"/>
        <end position="197"/>
    </location>
</feature>
<evidence type="ECO:0000256" key="8">
    <source>
        <dbReference type="SAM" id="Phobius"/>
    </source>
</evidence>
<reference evidence="9 10" key="1">
    <citation type="submission" date="2017-07" db="EMBL/GenBank/DDBJ databases">
        <title>Draft whole genome sequences of clinical Proprionibacteriaceae strains.</title>
        <authorList>
            <person name="Bernier A.-M."/>
            <person name="Bernard K."/>
            <person name="Domingo M.-C."/>
        </authorList>
    </citation>
    <scope>NUCLEOTIDE SEQUENCE [LARGE SCALE GENOMIC DNA]</scope>
    <source>
        <strain evidence="9 10">NML 160184</strain>
    </source>
</reference>
<feature type="transmembrane region" description="Helical" evidence="8">
    <location>
        <begin position="28"/>
        <end position="48"/>
    </location>
</feature>
<name>A0A255E7D7_9ACTN</name>
<feature type="transmembrane region" description="Helical" evidence="8">
    <location>
        <begin position="226"/>
        <end position="246"/>
    </location>
</feature>
<dbReference type="SUPFAM" id="SSF81345">
    <property type="entry name" value="ABC transporter involved in vitamin B12 uptake, BtuC"/>
    <property type="match status" value="1"/>
</dbReference>
<organism evidence="9 10">
    <name type="scientific">Parenemella sanctibonifatiensis</name>
    <dbReference type="NCBI Taxonomy" id="2016505"/>
    <lineage>
        <taxon>Bacteria</taxon>
        <taxon>Bacillati</taxon>
        <taxon>Actinomycetota</taxon>
        <taxon>Actinomycetes</taxon>
        <taxon>Propionibacteriales</taxon>
        <taxon>Propionibacteriaceae</taxon>
        <taxon>Parenemella</taxon>
    </lineage>
</organism>
<dbReference type="AlphaFoldDB" id="A0A255E7D7"/>
<dbReference type="CDD" id="cd06550">
    <property type="entry name" value="TM_ABC_iron-siderophores_like"/>
    <property type="match status" value="1"/>
</dbReference>
<protein>
    <submittedName>
        <fullName evidence="9">ABC transporter permease</fullName>
    </submittedName>
</protein>
<evidence type="ECO:0000313" key="9">
    <source>
        <dbReference type="EMBL" id="OYN85312.1"/>
    </source>
</evidence>
<dbReference type="InterPro" id="IPR000522">
    <property type="entry name" value="ABC_transptr_permease_BtuC"/>
</dbReference>
<evidence type="ECO:0000256" key="5">
    <source>
        <dbReference type="ARBA" id="ARBA00022692"/>
    </source>
</evidence>
<comment type="subcellular location">
    <subcellularLocation>
        <location evidence="1">Cell membrane</location>
        <topology evidence="1">Multi-pass membrane protein</topology>
    </subcellularLocation>
</comment>
<keyword evidence="6 8" id="KW-1133">Transmembrane helix</keyword>
<dbReference type="GO" id="GO:0033214">
    <property type="term" value="P:siderophore-iron import into cell"/>
    <property type="evidence" value="ECO:0007669"/>
    <property type="project" value="TreeGrafter"/>
</dbReference>
<feature type="transmembrane region" description="Helical" evidence="8">
    <location>
        <begin position="119"/>
        <end position="139"/>
    </location>
</feature>
<dbReference type="Gene3D" id="1.10.3470.10">
    <property type="entry name" value="ABC transporter involved in vitamin B12 uptake, BtuC"/>
    <property type="match status" value="1"/>
</dbReference>
<feature type="transmembrane region" description="Helical" evidence="8">
    <location>
        <begin position="145"/>
        <end position="165"/>
    </location>
</feature>
<dbReference type="RefSeq" id="WP_094451417.1">
    <property type="nucleotide sequence ID" value="NZ_NMVI01000025.1"/>
</dbReference>
<dbReference type="InterPro" id="IPR037294">
    <property type="entry name" value="ABC_BtuC-like"/>
</dbReference>
<dbReference type="FunFam" id="1.10.3470.10:FF:000001">
    <property type="entry name" value="Vitamin B12 ABC transporter permease BtuC"/>
    <property type="match status" value="1"/>
</dbReference>
<comment type="similarity">
    <text evidence="2">Belongs to the binding-protein-dependent transport system permease family. FecCD subfamily.</text>
</comment>
<dbReference type="EMBL" id="NMVI01000025">
    <property type="protein sequence ID" value="OYN85312.1"/>
    <property type="molecule type" value="Genomic_DNA"/>
</dbReference>
<comment type="caution">
    <text evidence="9">The sequence shown here is derived from an EMBL/GenBank/DDBJ whole genome shotgun (WGS) entry which is preliminary data.</text>
</comment>
<dbReference type="PANTHER" id="PTHR30472">
    <property type="entry name" value="FERRIC ENTEROBACTIN TRANSPORT SYSTEM PERMEASE PROTEIN"/>
    <property type="match status" value="1"/>
</dbReference>
<dbReference type="Pfam" id="PF01032">
    <property type="entry name" value="FecCD"/>
    <property type="match status" value="1"/>
</dbReference>
<evidence type="ECO:0000256" key="4">
    <source>
        <dbReference type="ARBA" id="ARBA00022475"/>
    </source>
</evidence>
<evidence type="ECO:0000256" key="7">
    <source>
        <dbReference type="ARBA" id="ARBA00023136"/>
    </source>
</evidence>
<keyword evidence="3" id="KW-0813">Transport</keyword>
<evidence type="ECO:0000256" key="1">
    <source>
        <dbReference type="ARBA" id="ARBA00004651"/>
    </source>
</evidence>
<dbReference type="PANTHER" id="PTHR30472:SF25">
    <property type="entry name" value="ABC TRANSPORTER PERMEASE PROTEIN MJ0876-RELATED"/>
    <property type="match status" value="1"/>
</dbReference>
<feature type="transmembrane region" description="Helical" evidence="8">
    <location>
        <begin position="267"/>
        <end position="288"/>
    </location>
</feature>
<evidence type="ECO:0000256" key="3">
    <source>
        <dbReference type="ARBA" id="ARBA00022448"/>
    </source>
</evidence>
<evidence type="ECO:0000256" key="6">
    <source>
        <dbReference type="ARBA" id="ARBA00022989"/>
    </source>
</evidence>
<dbReference type="GO" id="GO:0022857">
    <property type="term" value="F:transmembrane transporter activity"/>
    <property type="evidence" value="ECO:0007669"/>
    <property type="project" value="InterPro"/>
</dbReference>
<feature type="transmembrane region" description="Helical" evidence="8">
    <location>
        <begin position="335"/>
        <end position="356"/>
    </location>
</feature>
<accession>A0A255E7D7</accession>
<feature type="transmembrane region" description="Helical" evidence="8">
    <location>
        <begin position="90"/>
        <end position="107"/>
    </location>
</feature>
<keyword evidence="5 8" id="KW-0812">Transmembrane</keyword>
<dbReference type="Proteomes" id="UP000216533">
    <property type="component" value="Unassembled WGS sequence"/>
</dbReference>